<evidence type="ECO:0000256" key="1">
    <source>
        <dbReference type="ARBA" id="ARBA00004167"/>
    </source>
</evidence>
<dbReference type="InterPro" id="IPR002401">
    <property type="entry name" value="Cyt_P450_E_grp-I"/>
</dbReference>
<dbReference type="Gene3D" id="1.10.630.10">
    <property type="entry name" value="Cytochrome P450"/>
    <property type="match status" value="2"/>
</dbReference>
<dbReference type="EMBL" id="LSRQ01007221">
    <property type="protein sequence ID" value="OAY65148.1"/>
    <property type="molecule type" value="Genomic_DNA"/>
</dbReference>
<evidence type="ECO:0000313" key="8">
    <source>
        <dbReference type="Proteomes" id="UP000092600"/>
    </source>
</evidence>
<evidence type="ECO:0000256" key="4">
    <source>
        <dbReference type="ARBA" id="ARBA00022989"/>
    </source>
</evidence>
<dbReference type="InterPro" id="IPR051103">
    <property type="entry name" value="Plant_metabolite_P450s"/>
</dbReference>
<evidence type="ECO:0000313" key="7">
    <source>
        <dbReference type="EMBL" id="OAY65148.1"/>
    </source>
</evidence>
<keyword evidence="5 6" id="KW-0472">Membrane</keyword>
<dbReference type="AlphaFoldDB" id="A0A199UK96"/>
<reference evidence="7 8" key="1">
    <citation type="journal article" date="2016" name="DNA Res.">
        <title>The draft genome of MD-2 pineapple using hybrid error correction of long reads.</title>
        <authorList>
            <person name="Redwan R.M."/>
            <person name="Saidin A."/>
            <person name="Kumar S.V."/>
        </authorList>
    </citation>
    <scope>NUCLEOTIDE SEQUENCE [LARGE SCALE GENOMIC DNA]</scope>
    <source>
        <strain evidence="8">cv. MD2</strain>
        <tissue evidence="7">Leaf</tissue>
    </source>
</reference>
<gene>
    <name evidence="7" type="ORF">ACMD2_15112</name>
</gene>
<comment type="subcellular location">
    <subcellularLocation>
        <location evidence="1">Membrane</location>
        <topology evidence="1">Single-pass membrane protein</topology>
    </subcellularLocation>
</comment>
<dbReference type="InterPro" id="IPR001128">
    <property type="entry name" value="Cyt_P450"/>
</dbReference>
<dbReference type="GO" id="GO:0005506">
    <property type="term" value="F:iron ion binding"/>
    <property type="evidence" value="ECO:0007669"/>
    <property type="project" value="InterPro"/>
</dbReference>
<evidence type="ECO:0000256" key="6">
    <source>
        <dbReference type="SAM" id="Phobius"/>
    </source>
</evidence>
<accession>A0A199UK96</accession>
<organism evidence="7 8">
    <name type="scientific">Ananas comosus</name>
    <name type="common">Pineapple</name>
    <name type="synonym">Ananas ananas</name>
    <dbReference type="NCBI Taxonomy" id="4615"/>
    <lineage>
        <taxon>Eukaryota</taxon>
        <taxon>Viridiplantae</taxon>
        <taxon>Streptophyta</taxon>
        <taxon>Embryophyta</taxon>
        <taxon>Tracheophyta</taxon>
        <taxon>Spermatophyta</taxon>
        <taxon>Magnoliopsida</taxon>
        <taxon>Liliopsida</taxon>
        <taxon>Poales</taxon>
        <taxon>Bromeliaceae</taxon>
        <taxon>Bromelioideae</taxon>
        <taxon>Ananas</taxon>
    </lineage>
</organism>
<dbReference type="SUPFAM" id="SSF48264">
    <property type="entry name" value="Cytochrome P450"/>
    <property type="match status" value="2"/>
</dbReference>
<feature type="transmembrane region" description="Helical" evidence="6">
    <location>
        <begin position="177"/>
        <end position="204"/>
    </location>
</feature>
<protein>
    <submittedName>
        <fullName evidence="7">Cytochrome P450 77A3</fullName>
    </submittedName>
</protein>
<evidence type="ECO:0000256" key="2">
    <source>
        <dbReference type="ARBA" id="ARBA00022692"/>
    </source>
</evidence>
<keyword evidence="4 6" id="KW-1133">Transmembrane helix</keyword>
<dbReference type="PANTHER" id="PTHR24298:SF47">
    <property type="entry name" value="CYTOCHROME P450 77A4"/>
    <property type="match status" value="1"/>
</dbReference>
<sequence>MASLLTPTALWAAFLSLLILLVLRRLHRLKNAGLLNLPPGPPGWPIVGNLFQVAFSGKHFIHYVRDLCRAHGPVFTLRMGARTLIVVSGADLAHEALIEQGPLFASRPVESPTRSLFSSRQFTVNSAPYGPTWRSLRRNMVSGALGPAPLRIFQPILDWAWVDSWTKSRRSPMHHPLMGPLPGFVAMWASLFSILLSMTFSFVFDNDEILRVDGIMKRVLLPISPRMDDYLPLLHPFFARRRAEALAVRREQIEALIPLINRHSLIDLRIEGHNNAPPTNDELVSLCSEFINGGTDTSATVVEWAMARIIESPTIQARLYEDIAANVGKNWPRTCHTYRLAVTEASADPLCTEPRSVGQLGPSSPIEWSADLTGSREIRMTPFGAGTRICPRLALDITHIGLIVTRIVQAFKWQSHPLQPDLNFKDDQFEFTVVMKRLLLAMVRPRNMNKVQRLSSPSSPPYQIF</sequence>
<dbReference type="GO" id="GO:0020037">
    <property type="term" value="F:heme binding"/>
    <property type="evidence" value="ECO:0007669"/>
    <property type="project" value="InterPro"/>
</dbReference>
<evidence type="ECO:0000256" key="3">
    <source>
        <dbReference type="ARBA" id="ARBA00022723"/>
    </source>
</evidence>
<dbReference type="PRINTS" id="PR00463">
    <property type="entry name" value="EP450I"/>
</dbReference>
<proteinExistence type="predicted"/>
<dbReference type="Pfam" id="PF00067">
    <property type="entry name" value="p450"/>
    <property type="match status" value="2"/>
</dbReference>
<keyword evidence="2 6" id="KW-0812">Transmembrane</keyword>
<name>A0A199UK96_ANACO</name>
<keyword evidence="3" id="KW-0479">Metal-binding</keyword>
<dbReference type="Proteomes" id="UP000092600">
    <property type="component" value="Unassembled WGS sequence"/>
</dbReference>
<dbReference type="GO" id="GO:0016709">
    <property type="term" value="F:oxidoreductase activity, acting on paired donors, with incorporation or reduction of molecular oxygen, NAD(P)H as one donor, and incorporation of one atom of oxygen"/>
    <property type="evidence" value="ECO:0007669"/>
    <property type="project" value="TreeGrafter"/>
</dbReference>
<dbReference type="InterPro" id="IPR036396">
    <property type="entry name" value="Cyt_P450_sf"/>
</dbReference>
<comment type="caution">
    <text evidence="7">The sequence shown here is derived from an EMBL/GenBank/DDBJ whole genome shotgun (WGS) entry which is preliminary data.</text>
</comment>
<feature type="transmembrane region" description="Helical" evidence="6">
    <location>
        <begin position="6"/>
        <end position="23"/>
    </location>
</feature>
<dbReference type="PANTHER" id="PTHR24298">
    <property type="entry name" value="FLAVONOID 3'-MONOOXYGENASE-RELATED"/>
    <property type="match status" value="1"/>
</dbReference>
<dbReference type="GO" id="GO:0016020">
    <property type="term" value="C:membrane"/>
    <property type="evidence" value="ECO:0007669"/>
    <property type="project" value="UniProtKB-SubCell"/>
</dbReference>
<dbReference type="STRING" id="4615.A0A199UK96"/>
<evidence type="ECO:0000256" key="5">
    <source>
        <dbReference type="ARBA" id="ARBA00023136"/>
    </source>
</evidence>